<dbReference type="EMBL" id="CP064942">
    <property type="protein sequence ID" value="QPH55434.1"/>
    <property type="molecule type" value="Genomic_DNA"/>
</dbReference>
<dbReference type="RefSeq" id="WP_196104633.1">
    <property type="nucleotide sequence ID" value="NZ_CP064942.1"/>
</dbReference>
<protein>
    <submittedName>
        <fullName evidence="2">Uncharacterized protein</fullName>
    </submittedName>
</protein>
<accession>A0A7S9LUE2</accession>
<sequence length="188" mass="19693">MRSIAVATAVLALPLMAGAQTFIVCDPISPTVSFCPDEEVSYRFPPSAFPSQDDDWQTLPGVVTWYRIRGLGISTRSATSHTPTLRFDADQPGKVSAGLQAAVVSLGGGLVADIREMVSTPLETGPALRAEVTLSHPASGRTSDFIVTVIPAEVGSVALWTTGEGRAHPATVSQVHDTSVANLRGGRP</sequence>
<evidence type="ECO:0000313" key="2">
    <source>
        <dbReference type="EMBL" id="QPH55434.1"/>
    </source>
</evidence>
<keyword evidence="1" id="KW-0732">Signal</keyword>
<feature type="chain" id="PRO_5032432255" evidence="1">
    <location>
        <begin position="20"/>
        <end position="188"/>
    </location>
</feature>
<keyword evidence="3" id="KW-1185">Reference proteome</keyword>
<feature type="signal peptide" evidence="1">
    <location>
        <begin position="1"/>
        <end position="19"/>
    </location>
</feature>
<name>A0A7S9LUE2_9RHOB</name>
<dbReference type="KEGG" id="poz:I0K15_06780"/>
<dbReference type="Proteomes" id="UP000594800">
    <property type="component" value="Chromosome"/>
</dbReference>
<organism evidence="2 3">
    <name type="scientific">Pontivivens ytuae</name>
    <dbReference type="NCBI Taxonomy" id="2789856"/>
    <lineage>
        <taxon>Bacteria</taxon>
        <taxon>Pseudomonadati</taxon>
        <taxon>Pseudomonadota</taxon>
        <taxon>Alphaproteobacteria</taxon>
        <taxon>Rhodobacterales</taxon>
        <taxon>Paracoccaceae</taxon>
        <taxon>Pontivivens</taxon>
    </lineage>
</organism>
<reference evidence="2 3" key="1">
    <citation type="submission" date="2020-11" db="EMBL/GenBank/DDBJ databases">
        <title>Description of Pontivivens ytuae sp. nov. isolated from deep sea sediment of Mariana Trench.</title>
        <authorList>
            <person name="Wang Z."/>
            <person name="Sun Q.-L."/>
            <person name="Xu X.-D."/>
            <person name="Tang Y.-Z."/>
            <person name="Zhang J."/>
        </authorList>
    </citation>
    <scope>NUCLEOTIDE SEQUENCE [LARGE SCALE GENOMIC DNA]</scope>
    <source>
        <strain evidence="2 3">MT2928</strain>
    </source>
</reference>
<evidence type="ECO:0000313" key="3">
    <source>
        <dbReference type="Proteomes" id="UP000594800"/>
    </source>
</evidence>
<proteinExistence type="predicted"/>
<gene>
    <name evidence="2" type="ORF">I0K15_06780</name>
</gene>
<dbReference type="AlphaFoldDB" id="A0A7S9LUE2"/>
<evidence type="ECO:0000256" key="1">
    <source>
        <dbReference type="SAM" id="SignalP"/>
    </source>
</evidence>